<comment type="caution">
    <text evidence="2">The sequence shown here is derived from an EMBL/GenBank/DDBJ whole genome shotgun (WGS) entry which is preliminary data.</text>
</comment>
<keyword evidence="1" id="KW-0812">Transmembrane</keyword>
<keyword evidence="1" id="KW-0472">Membrane</keyword>
<dbReference type="Proteomes" id="UP000614741">
    <property type="component" value="Unassembled WGS sequence"/>
</dbReference>
<organism evidence="2 3">
    <name type="scientific">Cellulomonas phragmiteti</name>
    <dbReference type="NCBI Taxonomy" id="478780"/>
    <lineage>
        <taxon>Bacteria</taxon>
        <taxon>Bacillati</taxon>
        <taxon>Actinomycetota</taxon>
        <taxon>Actinomycetes</taxon>
        <taxon>Micrococcales</taxon>
        <taxon>Cellulomonadaceae</taxon>
        <taxon>Cellulomonas</taxon>
    </lineage>
</organism>
<dbReference type="EMBL" id="BONP01000001">
    <property type="protein sequence ID" value="GIG38251.1"/>
    <property type="molecule type" value="Genomic_DNA"/>
</dbReference>
<dbReference type="RefSeq" id="WP_203670327.1">
    <property type="nucleotide sequence ID" value="NZ_BONP01000001.1"/>
</dbReference>
<keyword evidence="1" id="KW-1133">Transmembrane helix</keyword>
<accession>A0ABQ4DFW8</accession>
<keyword evidence="3" id="KW-1185">Reference proteome</keyword>
<name>A0ABQ4DFW8_9CELL</name>
<evidence type="ECO:0000256" key="1">
    <source>
        <dbReference type="SAM" id="Phobius"/>
    </source>
</evidence>
<protein>
    <submittedName>
        <fullName evidence="2">Uncharacterized protein</fullName>
    </submittedName>
</protein>
<evidence type="ECO:0000313" key="2">
    <source>
        <dbReference type="EMBL" id="GIG38251.1"/>
    </source>
</evidence>
<gene>
    <name evidence="2" type="ORF">Cph01nite_00130</name>
</gene>
<sequence>MTGPQERPRSGPAWWATLSDEATADEIATNRRRERFVAFAGVAAAVVTGLLLLVVAVAR</sequence>
<evidence type="ECO:0000313" key="3">
    <source>
        <dbReference type="Proteomes" id="UP000614741"/>
    </source>
</evidence>
<proteinExistence type="predicted"/>
<reference evidence="2 3" key="1">
    <citation type="submission" date="2021-01" db="EMBL/GenBank/DDBJ databases">
        <title>Whole genome shotgun sequence of Cellulomonas phragmiteti NBRC 110785.</title>
        <authorList>
            <person name="Komaki H."/>
            <person name="Tamura T."/>
        </authorList>
    </citation>
    <scope>NUCLEOTIDE SEQUENCE [LARGE SCALE GENOMIC DNA]</scope>
    <source>
        <strain evidence="2 3">NBRC 110785</strain>
    </source>
</reference>
<feature type="transmembrane region" description="Helical" evidence="1">
    <location>
        <begin position="36"/>
        <end position="58"/>
    </location>
</feature>